<comment type="caution">
    <text evidence="1">The sequence shown here is derived from an EMBL/GenBank/DDBJ whole genome shotgun (WGS) entry which is preliminary data.</text>
</comment>
<name>A0ABS1DPY3_9PROT</name>
<evidence type="ECO:0008006" key="3">
    <source>
        <dbReference type="Google" id="ProtNLM"/>
    </source>
</evidence>
<keyword evidence="2" id="KW-1185">Reference proteome</keyword>
<reference evidence="1 2" key="1">
    <citation type="journal article" date="2020" name="Microorganisms">
        <title>Osmotic Adaptation and Compatible Solute Biosynthesis of Phototrophic Bacteria as Revealed from Genome Analyses.</title>
        <authorList>
            <person name="Imhoff J.F."/>
            <person name="Rahn T."/>
            <person name="Kunzel S."/>
            <person name="Keller A."/>
            <person name="Neulinger S.C."/>
        </authorList>
    </citation>
    <scope>NUCLEOTIDE SEQUENCE [LARGE SCALE GENOMIC DNA]</scope>
    <source>
        <strain evidence="1 2">DSM 9895</strain>
    </source>
</reference>
<organism evidence="1 2">
    <name type="scientific">Rhodovibrio sodomensis</name>
    <dbReference type="NCBI Taxonomy" id="1088"/>
    <lineage>
        <taxon>Bacteria</taxon>
        <taxon>Pseudomonadati</taxon>
        <taxon>Pseudomonadota</taxon>
        <taxon>Alphaproteobacteria</taxon>
        <taxon>Rhodospirillales</taxon>
        <taxon>Rhodovibrionaceae</taxon>
        <taxon>Rhodovibrio</taxon>
    </lineage>
</organism>
<sequence length="101" mass="11264">MDTDTHTAERPAAVALPARPHVLYDIAAAANFVSEELGIATSYEKMRAYADRNRLPFVKSPLDGVRRVSELALYEVYIAPHREALSDWRKGKAPGGGKRRR</sequence>
<dbReference type="EMBL" id="NRRL01000181">
    <property type="protein sequence ID" value="MBK1671390.1"/>
    <property type="molecule type" value="Genomic_DNA"/>
</dbReference>
<gene>
    <name evidence="1" type="ORF">CKO28_25650</name>
</gene>
<evidence type="ECO:0000313" key="2">
    <source>
        <dbReference type="Proteomes" id="UP001296873"/>
    </source>
</evidence>
<accession>A0ABS1DPY3</accession>
<dbReference type="Proteomes" id="UP001296873">
    <property type="component" value="Unassembled WGS sequence"/>
</dbReference>
<proteinExistence type="predicted"/>
<protein>
    <recommendedName>
        <fullName evidence="3">DNA-binding protein</fullName>
    </recommendedName>
</protein>
<evidence type="ECO:0000313" key="1">
    <source>
        <dbReference type="EMBL" id="MBK1671390.1"/>
    </source>
</evidence>
<dbReference type="RefSeq" id="WP_200344206.1">
    <property type="nucleotide sequence ID" value="NZ_NRRL01000181.1"/>
</dbReference>